<feature type="signal peptide" evidence="1">
    <location>
        <begin position="1"/>
        <end position="19"/>
    </location>
</feature>
<keyword evidence="1" id="KW-0732">Signal</keyword>
<evidence type="ECO:0000256" key="1">
    <source>
        <dbReference type="SAM" id="SignalP"/>
    </source>
</evidence>
<keyword evidence="4" id="KW-1185">Reference proteome</keyword>
<dbReference type="Proteomes" id="UP000033519">
    <property type="component" value="Unassembled WGS sequence"/>
</dbReference>
<feature type="chain" id="PRO_5010418754" evidence="1">
    <location>
        <begin position="20"/>
        <end position="162"/>
    </location>
</feature>
<dbReference type="STRING" id="728005.SAMN04488059_10216"/>
<protein>
    <submittedName>
        <fullName evidence="3">Uncharacterized protein</fullName>
    </submittedName>
</protein>
<dbReference type="EMBL" id="FOMB01000002">
    <property type="protein sequence ID" value="SFC06514.1"/>
    <property type="molecule type" value="Genomic_DNA"/>
</dbReference>
<sequence>MKFRFATVMMLASIGSAMAADQYDAVYATDPAACERTGAELGQALFELQAAIVAPRVGIWMGELECIFNDVRMNPSPWGAVKEVYATARCEGPYLAFIDQVAVTSDSGNINLAWGDQEGTPPAMVEILSMKHGESTDAAREPLDYAGVYTLCEGLTAADLVP</sequence>
<dbReference type="PATRIC" id="fig|728005.3.peg.4134"/>
<reference evidence="3 5" key="2">
    <citation type="submission" date="2016-10" db="EMBL/GenBank/DDBJ databases">
        <authorList>
            <person name="de Groot N.N."/>
        </authorList>
    </citation>
    <scope>NUCLEOTIDE SEQUENCE [LARGE SCALE GENOMIC DNA]</scope>
    <source>
        <strain evidence="3 5">CGMCC 1.10210</strain>
    </source>
</reference>
<evidence type="ECO:0000313" key="4">
    <source>
        <dbReference type="Proteomes" id="UP000033519"/>
    </source>
</evidence>
<dbReference type="Proteomes" id="UP000182258">
    <property type="component" value="Unassembled WGS sequence"/>
</dbReference>
<dbReference type="AlphaFoldDB" id="A0A0F5Q1F1"/>
<dbReference type="RefSeq" id="WP_046169040.1">
    <property type="nucleotide sequence ID" value="NZ_FOMB01000002.1"/>
</dbReference>
<proteinExistence type="predicted"/>
<reference evidence="2 4" key="1">
    <citation type="submission" date="2015-03" db="EMBL/GenBank/DDBJ databases">
        <authorList>
            <person name="Lepp D."/>
            <person name="Hassan Y.I."/>
            <person name="Li X.-Z."/>
            <person name="Zhou T."/>
        </authorList>
    </citation>
    <scope>NUCLEOTIDE SEQUENCE [LARGE SCALE GENOMIC DNA]</scope>
    <source>
        <strain evidence="2 4">Cr7-05</strain>
    </source>
</reference>
<gene>
    <name evidence="3" type="ORF">SAMN04488059_10216</name>
    <name evidence="2" type="ORF">WH91_00440</name>
</gene>
<accession>A0A0F5Q1F1</accession>
<evidence type="ECO:0000313" key="3">
    <source>
        <dbReference type="EMBL" id="SFC06514.1"/>
    </source>
</evidence>
<organism evidence="3 5">
    <name type="scientific">Devosia psychrophila</name>
    <dbReference type="NCBI Taxonomy" id="728005"/>
    <lineage>
        <taxon>Bacteria</taxon>
        <taxon>Pseudomonadati</taxon>
        <taxon>Pseudomonadota</taxon>
        <taxon>Alphaproteobacteria</taxon>
        <taxon>Hyphomicrobiales</taxon>
        <taxon>Devosiaceae</taxon>
        <taxon>Devosia</taxon>
    </lineage>
</organism>
<dbReference type="OrthoDB" id="7950985at2"/>
<evidence type="ECO:0000313" key="5">
    <source>
        <dbReference type="Proteomes" id="UP000182258"/>
    </source>
</evidence>
<evidence type="ECO:0000313" key="2">
    <source>
        <dbReference type="EMBL" id="KKC34742.1"/>
    </source>
</evidence>
<name>A0A0F5Q1F1_9HYPH</name>
<dbReference type="EMBL" id="LAPV01000009">
    <property type="protein sequence ID" value="KKC34742.1"/>
    <property type="molecule type" value="Genomic_DNA"/>
</dbReference>